<evidence type="ECO:0000313" key="3">
    <source>
        <dbReference type="Proteomes" id="UP001158049"/>
    </source>
</evidence>
<protein>
    <recommendedName>
        <fullName evidence="1">Integrase catalytic domain-containing protein</fullName>
    </recommendedName>
</protein>
<dbReference type="Pfam" id="PF00665">
    <property type="entry name" value="rve"/>
    <property type="match status" value="1"/>
</dbReference>
<dbReference type="PANTHER" id="PTHR47515:SF2">
    <property type="entry name" value="INTEGRASE CORE DOMAIN PROTEIN"/>
    <property type="match status" value="1"/>
</dbReference>
<comment type="caution">
    <text evidence="2">The sequence shown here is derived from an EMBL/GenBank/DDBJ whole genome shotgun (WGS) entry which is preliminary data.</text>
</comment>
<proteinExistence type="predicted"/>
<dbReference type="PANTHER" id="PTHR47515">
    <property type="entry name" value="LOW CALCIUM RESPONSE LOCUS PROTEIN T"/>
    <property type="match status" value="1"/>
</dbReference>
<gene>
    <name evidence="2" type="ORF">SAMN06295970_1045</name>
</gene>
<dbReference type="PROSITE" id="PS50994">
    <property type="entry name" value="INTEGRASE"/>
    <property type="match status" value="1"/>
</dbReference>
<feature type="domain" description="Integrase catalytic" evidence="1">
    <location>
        <begin position="126"/>
        <end position="207"/>
    </location>
</feature>
<dbReference type="InterPro" id="IPR012337">
    <property type="entry name" value="RNaseH-like_sf"/>
</dbReference>
<keyword evidence="3" id="KW-1185">Reference proteome</keyword>
<evidence type="ECO:0000313" key="2">
    <source>
        <dbReference type="EMBL" id="SMP54384.1"/>
    </source>
</evidence>
<reference evidence="2 3" key="1">
    <citation type="submission" date="2017-05" db="EMBL/GenBank/DDBJ databases">
        <authorList>
            <person name="Varghese N."/>
            <person name="Submissions S."/>
        </authorList>
    </citation>
    <scope>NUCLEOTIDE SEQUENCE [LARGE SCALE GENOMIC DNA]</scope>
    <source>
        <strain evidence="2 3">DSM 26001</strain>
    </source>
</reference>
<name>A0ABY1Q0B6_9BURK</name>
<dbReference type="Proteomes" id="UP001158049">
    <property type="component" value="Unassembled WGS sequence"/>
</dbReference>
<organism evidence="2 3">
    <name type="scientific">Noviherbaspirillum suwonense</name>
    <dbReference type="NCBI Taxonomy" id="1224511"/>
    <lineage>
        <taxon>Bacteria</taxon>
        <taxon>Pseudomonadati</taxon>
        <taxon>Pseudomonadota</taxon>
        <taxon>Betaproteobacteria</taxon>
        <taxon>Burkholderiales</taxon>
        <taxon>Oxalobacteraceae</taxon>
        <taxon>Noviherbaspirillum</taxon>
    </lineage>
</organism>
<accession>A0ABY1Q0B6</accession>
<dbReference type="EMBL" id="FXUL01000004">
    <property type="protein sequence ID" value="SMP54384.1"/>
    <property type="molecule type" value="Genomic_DNA"/>
</dbReference>
<sequence>MYEEEHLEAEIIAEAMQKKVVAPSRRREMAQQAVRDKGISIRPVWEAFGIGQTCYWHEAKLSSQSSEIGDWLICLTTNQRNSGFGLCFQYLHNVKGYRWNHKRVYRIYQQLELNLRIKPKKRLVREKPKPLAEPTADNQVWSIDFMHDQLVNGRSIRLCNVIDDFNWVGLEIEVGFWLLSERMIRSLERIMEWRGHPERIRCDNGPE</sequence>
<dbReference type="Gene3D" id="3.30.420.10">
    <property type="entry name" value="Ribonuclease H-like superfamily/Ribonuclease H"/>
    <property type="match status" value="1"/>
</dbReference>
<dbReference type="InterPro" id="IPR036397">
    <property type="entry name" value="RNaseH_sf"/>
</dbReference>
<evidence type="ECO:0000259" key="1">
    <source>
        <dbReference type="PROSITE" id="PS50994"/>
    </source>
</evidence>
<dbReference type="InterPro" id="IPR001584">
    <property type="entry name" value="Integrase_cat-core"/>
</dbReference>
<dbReference type="SUPFAM" id="SSF53098">
    <property type="entry name" value="Ribonuclease H-like"/>
    <property type="match status" value="1"/>
</dbReference>